<gene>
    <name evidence="1" type="ORF">D9613_005470</name>
</gene>
<name>A0A8H4VTE0_9AGAR</name>
<organism evidence="1 2">
    <name type="scientific">Agrocybe pediades</name>
    <dbReference type="NCBI Taxonomy" id="84607"/>
    <lineage>
        <taxon>Eukaryota</taxon>
        <taxon>Fungi</taxon>
        <taxon>Dikarya</taxon>
        <taxon>Basidiomycota</taxon>
        <taxon>Agaricomycotina</taxon>
        <taxon>Agaricomycetes</taxon>
        <taxon>Agaricomycetidae</taxon>
        <taxon>Agaricales</taxon>
        <taxon>Agaricineae</taxon>
        <taxon>Strophariaceae</taxon>
        <taxon>Agrocybe</taxon>
    </lineage>
</organism>
<accession>A0A8H4VTE0</accession>
<comment type="caution">
    <text evidence="1">The sequence shown here is derived from an EMBL/GenBank/DDBJ whole genome shotgun (WGS) entry which is preliminary data.</text>
</comment>
<dbReference type="AlphaFoldDB" id="A0A8H4VTE0"/>
<evidence type="ECO:0000313" key="2">
    <source>
        <dbReference type="Proteomes" id="UP000521872"/>
    </source>
</evidence>
<keyword evidence="2" id="KW-1185">Reference proteome</keyword>
<dbReference type="InterPro" id="IPR021848">
    <property type="entry name" value="HODM_asu-like"/>
</dbReference>
<dbReference type="Proteomes" id="UP000521872">
    <property type="component" value="Unassembled WGS sequence"/>
</dbReference>
<dbReference type="Pfam" id="PF11927">
    <property type="entry name" value="HODM_asu-like"/>
    <property type="match status" value="1"/>
</dbReference>
<protein>
    <submittedName>
        <fullName evidence="1">Uncharacterized protein</fullName>
    </submittedName>
</protein>
<dbReference type="EMBL" id="JAACJL010000016">
    <property type="protein sequence ID" value="KAF4619319.1"/>
    <property type="molecule type" value="Genomic_DNA"/>
</dbReference>
<sequence length="157" mass="18044">MHKEKLQGSLGRFFQKLSVDKPVIRNNYFIQINGDEKADEVDVEELAWAQSSLGDEDAYENGAARLAKPEETKVENIRLRSERQTLRRLPRSGAIVFTIRTYLTPVTELAKEKGVPERLASALRSWPEDVGEYKGKKRGDWWGSLLRYLDECDSSRE</sequence>
<reference evidence="1 2" key="1">
    <citation type="submission" date="2019-12" db="EMBL/GenBank/DDBJ databases">
        <authorList>
            <person name="Floudas D."/>
            <person name="Bentzer J."/>
            <person name="Ahren D."/>
            <person name="Johansson T."/>
            <person name="Persson P."/>
            <person name="Tunlid A."/>
        </authorList>
    </citation>
    <scope>NUCLEOTIDE SEQUENCE [LARGE SCALE GENOMIC DNA]</scope>
    <source>
        <strain evidence="1 2">CBS 102.39</strain>
    </source>
</reference>
<evidence type="ECO:0000313" key="1">
    <source>
        <dbReference type="EMBL" id="KAF4619319.1"/>
    </source>
</evidence>
<proteinExistence type="predicted"/>